<keyword evidence="8 20" id="KW-0274">FAD</keyword>
<dbReference type="FunFam" id="3.40.50.80:FF:000001">
    <property type="entry name" value="NADPH--cytochrome P450 reductase 1"/>
    <property type="match status" value="1"/>
</dbReference>
<dbReference type="Proteomes" id="UP000193685">
    <property type="component" value="Unassembled WGS sequence"/>
</dbReference>
<dbReference type="EC" id="1.6.2.4" evidence="20 21"/>
<keyword evidence="12 20" id="KW-0560">Oxidoreductase</keyword>
<evidence type="ECO:0000256" key="12">
    <source>
        <dbReference type="ARBA" id="ARBA00023002"/>
    </source>
</evidence>
<dbReference type="GO" id="GO:0005886">
    <property type="term" value="C:plasma membrane"/>
    <property type="evidence" value="ECO:0007669"/>
    <property type="project" value="UniProtKB-SubCell"/>
</dbReference>
<keyword evidence="2 20" id="KW-0444">Lipid biosynthesis</keyword>
<comment type="similarity">
    <text evidence="20">Belongs to the NADPH--cytochrome P450 reductase family.</text>
</comment>
<evidence type="ECO:0000256" key="19">
    <source>
        <dbReference type="ARBA" id="ARBA00049342"/>
    </source>
</evidence>
<dbReference type="Gene3D" id="2.40.30.10">
    <property type="entry name" value="Translation factors"/>
    <property type="match status" value="2"/>
</dbReference>
<evidence type="ECO:0000256" key="11">
    <source>
        <dbReference type="ARBA" id="ARBA00022989"/>
    </source>
</evidence>
<dbReference type="InterPro" id="IPR017927">
    <property type="entry name" value="FAD-bd_FR_type"/>
</dbReference>
<dbReference type="InterPro" id="IPR003097">
    <property type="entry name" value="CysJ-like_FAD-binding"/>
</dbReference>
<dbReference type="InterPro" id="IPR017938">
    <property type="entry name" value="Riboflavin_synthase-like_b-brl"/>
</dbReference>
<dbReference type="GO" id="GO:0005829">
    <property type="term" value="C:cytosol"/>
    <property type="evidence" value="ECO:0007669"/>
    <property type="project" value="TreeGrafter"/>
</dbReference>
<dbReference type="InterPro" id="IPR008254">
    <property type="entry name" value="Flavodoxin/NO_synth"/>
</dbReference>
<evidence type="ECO:0000256" key="17">
    <source>
        <dbReference type="ARBA" id="ARBA00023166"/>
    </source>
</evidence>
<evidence type="ECO:0000256" key="6">
    <source>
        <dbReference type="ARBA" id="ARBA00022787"/>
    </source>
</evidence>
<dbReference type="OMA" id="QKRYQRD"/>
<keyword evidence="14 20" id="KW-0443">Lipid metabolism</keyword>
<evidence type="ECO:0000256" key="8">
    <source>
        <dbReference type="ARBA" id="ARBA00022827"/>
    </source>
</evidence>
<dbReference type="PRINTS" id="PR00369">
    <property type="entry name" value="FLAVODOXIN"/>
</dbReference>
<evidence type="ECO:0000256" key="9">
    <source>
        <dbReference type="ARBA" id="ARBA00022857"/>
    </source>
</evidence>
<dbReference type="RefSeq" id="XP_040723239.1">
    <property type="nucleotide sequence ID" value="XM_040868020.1"/>
</dbReference>
<keyword evidence="4 20" id="KW-0288">FMN</keyword>
<dbReference type="PROSITE" id="PS51384">
    <property type="entry name" value="FAD_FR"/>
    <property type="match status" value="1"/>
</dbReference>
<keyword evidence="10 20" id="KW-0752">Steroid biosynthesis</keyword>
<dbReference type="GeneID" id="63784619"/>
<evidence type="ECO:0000259" key="23">
    <source>
        <dbReference type="PROSITE" id="PS51384"/>
    </source>
</evidence>
<feature type="binding site" evidence="20">
    <location>
        <position position="654"/>
    </location>
    <ligand>
        <name>NADP(+)</name>
        <dbReference type="ChEBI" id="CHEBI:58349"/>
    </ligand>
</feature>
<evidence type="ECO:0000256" key="13">
    <source>
        <dbReference type="ARBA" id="ARBA00023011"/>
    </source>
</evidence>
<dbReference type="Gene3D" id="1.20.990.10">
    <property type="entry name" value="NADPH-cytochrome p450 Reductase, Chain A, domain 3"/>
    <property type="match status" value="1"/>
</dbReference>
<evidence type="ECO:0000256" key="3">
    <source>
        <dbReference type="ARBA" id="ARBA00022630"/>
    </source>
</evidence>
<sequence length="682" mass="75328">MTKVDVSDLLILLGVALATAAYFTKGKLWAVERKAPVFASTLAAAGQAEKTRDIVKKMRESNKNAVVFYGSQTGTAEDYANRLAKEGHAKYGLQTMTADLEDYEYDSLDSFPEDAVAFFVLATYGEGEPTDNAVPFFDFIKDPDSQFASGQSAEETPLTAMKYVAFGLGNKTYEHYNAVVKICDAALSKLGACALAPYGMGDDADGTMEEDFLSWKEEMWTQVSQKMGLEAREVQYEPAFEVTEDDELSRESGSVFLGEPSKKHLTKAAKPFNANNPFLAPIATSTELFTVKGRNCMHVEFDLAGSGVKYKTGDHLALWPSNADQEVERLLRVTGLTSKRHTVIRVRALDSTAKVPVPQPTTYDAAMRYYLEICGPVSRQFLSTLVQFAPDESSKSEMALLSSDKDAFHKKVSVPHFNLAQLLESITSKTWNLPFSVILEAFGKLQPRYYSISSSSLVSPNKVSVTAIVETKSFPGHKNVLNGVTTNYLLALSQLKNNVTDPHPYGVGYDLAGPREKYSGAKIPAHVRQSNFRLPADPSVPILMVGPGTGVAPFRAFVEERAKQAAEGMQVGKTMLFYGCRSRNEDFLYKDTWPQYQQALGDAFDMDVAFSREGSQKVYVQHRLKQRAEEVKRILVEGKGNVYVCGDASHMARDVNNALVEILGDSAVQALRTQTKYFEDVW</sequence>
<dbReference type="STRING" id="56484.A0A1Y2F2L6"/>
<keyword evidence="18 20" id="KW-0753">Steroid metabolism</keyword>
<feature type="binding site" evidence="20">
    <location>
        <begin position="466"/>
        <end position="468"/>
    </location>
    <ligand>
        <name>FAD</name>
        <dbReference type="ChEBI" id="CHEBI:57692"/>
    </ligand>
</feature>
<comment type="caution">
    <text evidence="24">The sequence shown here is derived from an EMBL/GenBank/DDBJ whole genome shotgun (WGS) entry which is preliminary data.</text>
</comment>
<accession>A0A1Y2F2L6</accession>
<organism evidence="24 25">
    <name type="scientific">Protomyces lactucae-debilis</name>
    <dbReference type="NCBI Taxonomy" id="2754530"/>
    <lineage>
        <taxon>Eukaryota</taxon>
        <taxon>Fungi</taxon>
        <taxon>Dikarya</taxon>
        <taxon>Ascomycota</taxon>
        <taxon>Taphrinomycotina</taxon>
        <taxon>Taphrinomycetes</taxon>
        <taxon>Taphrinales</taxon>
        <taxon>Protomycetaceae</taxon>
        <taxon>Protomyces</taxon>
    </lineage>
</organism>
<dbReference type="InterPro" id="IPR001433">
    <property type="entry name" value="OxRdtase_FAD/NAD-bd"/>
</dbReference>
<keyword evidence="7 20" id="KW-0256">Endoplasmic reticulum</keyword>
<evidence type="ECO:0000256" key="5">
    <source>
        <dbReference type="ARBA" id="ARBA00022692"/>
    </source>
</evidence>
<feature type="binding site" evidence="20">
    <location>
        <position position="203"/>
    </location>
    <ligand>
        <name>FMN</name>
        <dbReference type="ChEBI" id="CHEBI:58210"/>
    </ligand>
</feature>
<comment type="similarity">
    <text evidence="20 21">In the C-terminal section; belongs to the flavoprotein pyridine nucleotide cytochrome reductase family.</text>
</comment>
<dbReference type="InterPro" id="IPR001094">
    <property type="entry name" value="Flavdoxin-like"/>
</dbReference>
<dbReference type="InterPro" id="IPR001709">
    <property type="entry name" value="Flavoprot_Pyr_Nucl_cyt_Rdtase"/>
</dbReference>
<feature type="binding site" evidence="20">
    <location>
        <begin position="611"/>
        <end position="612"/>
    </location>
    <ligand>
        <name>NADP(+)</name>
        <dbReference type="ChEBI" id="CHEBI:58349"/>
    </ligand>
</feature>
<dbReference type="Pfam" id="PF00175">
    <property type="entry name" value="NAD_binding_1"/>
    <property type="match status" value="1"/>
</dbReference>
<proteinExistence type="inferred from homology"/>
<dbReference type="HAMAP" id="MF_03212">
    <property type="entry name" value="NCPR"/>
    <property type="match status" value="1"/>
</dbReference>
<evidence type="ECO:0000256" key="21">
    <source>
        <dbReference type="PIRNR" id="PIRNR000208"/>
    </source>
</evidence>
<dbReference type="InterPro" id="IPR039261">
    <property type="entry name" value="FNR_nucleotide-bd"/>
</dbReference>
<comment type="caution">
    <text evidence="20">Lacks conserved residue(s) required for the propagation of feature annotation.</text>
</comment>
<evidence type="ECO:0000256" key="7">
    <source>
        <dbReference type="ARBA" id="ARBA00022824"/>
    </source>
</evidence>
<dbReference type="PANTHER" id="PTHR19384">
    <property type="entry name" value="NITRIC OXIDE SYNTHASE-RELATED"/>
    <property type="match status" value="1"/>
</dbReference>
<feature type="binding site" evidence="20">
    <location>
        <begin position="617"/>
        <end position="621"/>
    </location>
    <ligand>
        <name>NADP(+)</name>
        <dbReference type="ChEBI" id="CHEBI:58349"/>
    </ligand>
</feature>
<dbReference type="GO" id="GO:0005789">
    <property type="term" value="C:endoplasmic reticulum membrane"/>
    <property type="evidence" value="ECO:0007669"/>
    <property type="project" value="UniProtKB-SubCell"/>
</dbReference>
<evidence type="ECO:0000256" key="2">
    <source>
        <dbReference type="ARBA" id="ARBA00022516"/>
    </source>
</evidence>
<feature type="binding site" evidence="20">
    <location>
        <begin position="71"/>
        <end position="76"/>
    </location>
    <ligand>
        <name>FMN</name>
        <dbReference type="ChEBI" id="CHEBI:58210"/>
    </ligand>
</feature>
<dbReference type="PIRSF" id="PIRSF000208">
    <property type="entry name" value="P450R"/>
    <property type="match status" value="1"/>
</dbReference>
<dbReference type="SUPFAM" id="SSF52343">
    <property type="entry name" value="Ferredoxin reductase-like, C-terminal NADP-linked domain"/>
    <property type="match status" value="1"/>
</dbReference>
<evidence type="ECO:0000313" key="24">
    <source>
        <dbReference type="EMBL" id="ORY78128.1"/>
    </source>
</evidence>
<feature type="binding site" evidence="20">
    <location>
        <begin position="448"/>
        <end position="451"/>
    </location>
    <ligand>
        <name>FAD</name>
        <dbReference type="ChEBI" id="CHEBI:57692"/>
    </ligand>
</feature>
<feature type="binding site" evidence="20">
    <location>
        <position position="682"/>
    </location>
    <ligand>
        <name>FAD</name>
        <dbReference type="ChEBI" id="CHEBI:57692"/>
    </ligand>
</feature>
<dbReference type="FunFam" id="1.20.990.10:FF:000009">
    <property type="entry name" value="NADPH--cytochrome P450 reductase"/>
    <property type="match status" value="1"/>
</dbReference>
<keyword evidence="3 20" id="KW-0285">Flavoprotein</keyword>
<gene>
    <name evidence="24" type="ORF">BCR37DRAFT_350609</name>
</gene>
<evidence type="ECO:0000256" key="16">
    <source>
        <dbReference type="ARBA" id="ARBA00023136"/>
    </source>
</evidence>
<dbReference type="GO" id="GO:0005741">
    <property type="term" value="C:mitochondrial outer membrane"/>
    <property type="evidence" value="ECO:0007669"/>
    <property type="project" value="UniProtKB-SubCell"/>
</dbReference>
<dbReference type="GO" id="GO:0050661">
    <property type="term" value="F:NADP binding"/>
    <property type="evidence" value="ECO:0007669"/>
    <property type="project" value="UniProtKB-UniRule"/>
</dbReference>
<dbReference type="Pfam" id="PF00258">
    <property type="entry name" value="Flavodoxin_1"/>
    <property type="match status" value="1"/>
</dbReference>
<keyword evidence="25" id="KW-1185">Reference proteome</keyword>
<dbReference type="SUPFAM" id="SSF52218">
    <property type="entry name" value="Flavoproteins"/>
    <property type="match status" value="1"/>
</dbReference>
<comment type="function">
    <text evidence="20">This enzyme is required for electron transfer from NADP to cytochrome P450 in microsomes. It can also provide electron transfer to heme oxygenase and cytochrome B5. Involved in ergosterol biosynthesis.</text>
</comment>
<dbReference type="PRINTS" id="PR00371">
    <property type="entry name" value="FPNCR"/>
</dbReference>
<keyword evidence="5" id="KW-0812">Transmembrane</keyword>
<keyword evidence="13 20" id="KW-0756">Sterol biosynthesis</keyword>
<feature type="binding site" evidence="20">
    <location>
        <begin position="168"/>
        <end position="177"/>
    </location>
    <ligand>
        <name>FMN</name>
        <dbReference type="ChEBI" id="CHEBI:58210"/>
    </ligand>
</feature>
<comment type="similarity">
    <text evidence="20">In the N-terminal section; belongs to the flavodoxin family.</text>
</comment>
<feature type="domain" description="FAD-binding FR-type" evidence="23">
    <location>
        <begin position="275"/>
        <end position="535"/>
    </location>
</feature>
<dbReference type="GO" id="GO:0010181">
    <property type="term" value="F:FMN binding"/>
    <property type="evidence" value="ECO:0007669"/>
    <property type="project" value="UniProtKB-UniRule"/>
</dbReference>
<keyword evidence="6 20" id="KW-1000">Mitochondrion outer membrane</keyword>
<dbReference type="EMBL" id="MCFI01000018">
    <property type="protein sequence ID" value="ORY78128.1"/>
    <property type="molecule type" value="Genomic_DNA"/>
</dbReference>
<comment type="catalytic activity">
    <reaction evidence="19 20 21">
        <text>2 oxidized [cytochrome P450] + NADPH = 2 reduced [cytochrome P450] + NADP(+) + H(+)</text>
        <dbReference type="Rhea" id="RHEA:24040"/>
        <dbReference type="Rhea" id="RHEA-COMP:14627"/>
        <dbReference type="Rhea" id="RHEA-COMP:14628"/>
        <dbReference type="ChEBI" id="CHEBI:15378"/>
        <dbReference type="ChEBI" id="CHEBI:55376"/>
        <dbReference type="ChEBI" id="CHEBI:57783"/>
        <dbReference type="ChEBI" id="CHEBI:58349"/>
        <dbReference type="ChEBI" id="CHEBI:60344"/>
        <dbReference type="EC" id="1.6.2.4"/>
    </reaction>
</comment>
<keyword evidence="9 20" id="KW-0521">NADP</keyword>
<evidence type="ECO:0000256" key="15">
    <source>
        <dbReference type="ARBA" id="ARBA00023128"/>
    </source>
</evidence>
<feature type="binding site" evidence="20">
    <location>
        <begin position="122"/>
        <end position="125"/>
    </location>
    <ligand>
        <name>FMN</name>
        <dbReference type="ChEBI" id="CHEBI:58210"/>
    </ligand>
</feature>
<dbReference type="OrthoDB" id="1856718at2759"/>
<evidence type="ECO:0000256" key="14">
    <source>
        <dbReference type="ARBA" id="ARBA00023098"/>
    </source>
</evidence>
<dbReference type="Gene3D" id="3.40.50.80">
    <property type="entry name" value="Nucleotide-binding domain of ferredoxin-NADP reductase (FNR) module"/>
    <property type="match status" value="1"/>
</dbReference>
<dbReference type="PANTHER" id="PTHR19384:SF17">
    <property type="entry name" value="NADPH--CYTOCHROME P450 REDUCTASE"/>
    <property type="match status" value="1"/>
</dbReference>
<keyword evidence="1 20" id="KW-1003">Cell membrane</keyword>
<evidence type="ECO:0000256" key="10">
    <source>
        <dbReference type="ARBA" id="ARBA00022955"/>
    </source>
</evidence>
<dbReference type="GO" id="GO:0003958">
    <property type="term" value="F:NADPH-hemoprotein reductase activity"/>
    <property type="evidence" value="ECO:0007669"/>
    <property type="project" value="UniProtKB-UniRule"/>
</dbReference>
<dbReference type="CDD" id="cd06204">
    <property type="entry name" value="CYPOR"/>
    <property type="match status" value="1"/>
</dbReference>
<dbReference type="Gene3D" id="3.40.50.360">
    <property type="match status" value="1"/>
</dbReference>
<evidence type="ECO:0000259" key="22">
    <source>
        <dbReference type="PROSITE" id="PS50902"/>
    </source>
</evidence>
<comment type="cofactor">
    <cofactor evidence="20">
        <name>FMN</name>
        <dbReference type="ChEBI" id="CHEBI:58210"/>
    </cofactor>
    <text evidence="20">Binds 1 FMN per monomer.</text>
</comment>
<feature type="binding site" evidence="20">
    <location>
        <position position="294"/>
    </location>
    <ligand>
        <name>NADP(+)</name>
        <dbReference type="ChEBI" id="CHEBI:58349"/>
    </ligand>
</feature>
<evidence type="ECO:0000256" key="20">
    <source>
        <dbReference type="HAMAP-Rule" id="MF_03212"/>
    </source>
</evidence>
<keyword evidence="15 20" id="KW-0496">Mitochondrion</keyword>
<name>A0A1Y2F2L6_PROLT</name>
<feature type="binding site" evidence="20">
    <location>
        <position position="549"/>
    </location>
    <ligand>
        <name>NADP(+)</name>
        <dbReference type="ChEBI" id="CHEBI:58349"/>
    </ligand>
</feature>
<evidence type="ECO:0000256" key="18">
    <source>
        <dbReference type="ARBA" id="ARBA00023221"/>
    </source>
</evidence>
<feature type="binding site" evidence="20">
    <location>
        <begin position="483"/>
        <end position="486"/>
    </location>
    <ligand>
        <name>FAD</name>
        <dbReference type="ChEBI" id="CHEBI:57692"/>
    </ligand>
</feature>
<dbReference type="SUPFAM" id="SSF63380">
    <property type="entry name" value="Riboflavin synthase domain-like"/>
    <property type="match status" value="1"/>
</dbReference>
<keyword evidence="11" id="KW-1133">Transmembrane helix</keyword>
<dbReference type="InterPro" id="IPR023173">
    <property type="entry name" value="NADPH_Cyt_P450_Rdtase_alpha"/>
</dbReference>
<dbReference type="InterPro" id="IPR023208">
    <property type="entry name" value="P450R"/>
</dbReference>
<comment type="cofactor">
    <cofactor evidence="20">
        <name>FAD</name>
        <dbReference type="ChEBI" id="CHEBI:57692"/>
    </cofactor>
    <text evidence="20">Binds 1 FAD per monomer.</text>
</comment>
<evidence type="ECO:0000313" key="25">
    <source>
        <dbReference type="Proteomes" id="UP000193685"/>
    </source>
</evidence>
<evidence type="ECO:0000256" key="1">
    <source>
        <dbReference type="ARBA" id="ARBA00022475"/>
    </source>
</evidence>
<keyword evidence="16 20" id="KW-0472">Membrane</keyword>
<feature type="domain" description="Flavodoxin-like" evidence="22">
    <location>
        <begin position="65"/>
        <end position="220"/>
    </location>
</feature>
<dbReference type="GO" id="GO:0006696">
    <property type="term" value="P:ergosterol biosynthetic process"/>
    <property type="evidence" value="ECO:0007669"/>
    <property type="project" value="UniProtKB-UniRule"/>
</dbReference>
<protein>
    <recommendedName>
        <fullName evidence="20 21">NADPH--cytochrome P450 reductase</fullName>
        <shortName evidence="20">CPR</shortName>
        <shortName evidence="20">P450R</shortName>
        <ecNumber evidence="20 21">1.6.2.4</ecNumber>
    </recommendedName>
</protein>
<dbReference type="AlphaFoldDB" id="A0A1Y2F2L6"/>
<dbReference type="FunFam" id="3.40.50.360:FF:000024">
    <property type="entry name" value="NADPH--cytochrome P450 reductase"/>
    <property type="match status" value="1"/>
</dbReference>
<dbReference type="InterPro" id="IPR029039">
    <property type="entry name" value="Flavoprotein-like_sf"/>
</dbReference>
<keyword evidence="17 20" id="KW-1207">Sterol metabolism</keyword>
<dbReference type="GO" id="GO:0050660">
    <property type="term" value="F:flavin adenine dinucleotide binding"/>
    <property type="evidence" value="ECO:0007669"/>
    <property type="project" value="UniProtKB-UniRule"/>
</dbReference>
<dbReference type="PROSITE" id="PS50902">
    <property type="entry name" value="FLAVODOXIN_LIKE"/>
    <property type="match status" value="1"/>
</dbReference>
<comment type="subcellular location">
    <subcellularLocation>
        <location evidence="20">Endoplasmic reticulum membrane</location>
        <topology evidence="20">Single-pass membrane protein</topology>
        <orientation evidence="20">Cytoplasmic side</orientation>
    </subcellularLocation>
    <subcellularLocation>
        <location evidence="20">Mitochondrion outer membrane</location>
        <topology evidence="20">Single-pass membrane protein</topology>
        <orientation evidence="20">Cytoplasmic side</orientation>
    </subcellularLocation>
    <subcellularLocation>
        <location evidence="20">Cell membrane</location>
        <topology evidence="20">Single-pass membrane protein</topology>
        <orientation evidence="20">Cytoplasmic side</orientation>
    </subcellularLocation>
</comment>
<evidence type="ECO:0000256" key="4">
    <source>
        <dbReference type="ARBA" id="ARBA00022643"/>
    </source>
</evidence>
<dbReference type="Pfam" id="PF00667">
    <property type="entry name" value="FAD_binding_1"/>
    <property type="match status" value="1"/>
</dbReference>
<reference evidence="24 25" key="1">
    <citation type="submission" date="2016-07" db="EMBL/GenBank/DDBJ databases">
        <title>Pervasive Adenine N6-methylation of Active Genes in Fungi.</title>
        <authorList>
            <consortium name="DOE Joint Genome Institute"/>
            <person name="Mondo S.J."/>
            <person name="Dannebaum R.O."/>
            <person name="Kuo R.C."/>
            <person name="Labutti K."/>
            <person name="Haridas S."/>
            <person name="Kuo A."/>
            <person name="Salamov A."/>
            <person name="Ahrendt S.R."/>
            <person name="Lipzen A."/>
            <person name="Sullivan W."/>
            <person name="Andreopoulos W.B."/>
            <person name="Clum A."/>
            <person name="Lindquist E."/>
            <person name="Daum C."/>
            <person name="Ramamoorthy G.K."/>
            <person name="Gryganskyi A."/>
            <person name="Culley D."/>
            <person name="Magnuson J.K."/>
            <person name="James T.Y."/>
            <person name="O'Malley M.A."/>
            <person name="Stajich J.E."/>
            <person name="Spatafora J.W."/>
            <person name="Visel A."/>
            <person name="Grigoriev I.V."/>
        </authorList>
    </citation>
    <scope>NUCLEOTIDE SEQUENCE [LARGE SCALE GENOMIC DNA]</scope>
    <source>
        <strain evidence="24 25">12-1054</strain>
    </source>
</reference>